<reference evidence="9" key="1">
    <citation type="submission" date="2021-02" db="EMBL/GenBank/DDBJ databases">
        <authorList>
            <person name="Nowell W R."/>
        </authorList>
    </citation>
    <scope>NUCLEOTIDE SEQUENCE</scope>
</reference>
<accession>A0A821H3J0</accession>
<dbReference type="GO" id="GO:0038023">
    <property type="term" value="F:signaling receptor activity"/>
    <property type="evidence" value="ECO:0007669"/>
    <property type="project" value="TreeGrafter"/>
</dbReference>
<keyword evidence="4" id="KW-1133">Transmembrane helix</keyword>
<protein>
    <recommendedName>
        <fullName evidence="8">Receptor ligand binding region domain-containing protein</fullName>
    </recommendedName>
</protein>
<dbReference type="Proteomes" id="UP000663873">
    <property type="component" value="Unassembled WGS sequence"/>
</dbReference>
<dbReference type="AlphaFoldDB" id="A0A821H3J0"/>
<dbReference type="Gene3D" id="3.40.50.2300">
    <property type="match status" value="2"/>
</dbReference>
<feature type="non-terminal residue" evidence="9">
    <location>
        <position position="1"/>
    </location>
</feature>
<evidence type="ECO:0000259" key="8">
    <source>
        <dbReference type="Pfam" id="PF01094"/>
    </source>
</evidence>
<dbReference type="SUPFAM" id="SSF53822">
    <property type="entry name" value="Periplasmic binding protein-like I"/>
    <property type="match status" value="1"/>
</dbReference>
<proteinExistence type="predicted"/>
<keyword evidence="7" id="KW-0325">Glycoprotein</keyword>
<keyword evidence="2" id="KW-0812">Transmembrane</keyword>
<dbReference type="PANTHER" id="PTHR44755:SF8">
    <property type="entry name" value="RECEPTOR LIGAND BINDING REGION DOMAIN-CONTAINING PROTEIN"/>
    <property type="match status" value="1"/>
</dbReference>
<evidence type="ECO:0000256" key="4">
    <source>
        <dbReference type="ARBA" id="ARBA00022989"/>
    </source>
</evidence>
<feature type="domain" description="Receptor ligand binding region" evidence="8">
    <location>
        <begin position="4"/>
        <end position="295"/>
    </location>
</feature>
<dbReference type="GO" id="GO:0007165">
    <property type="term" value="P:signal transduction"/>
    <property type="evidence" value="ECO:0007669"/>
    <property type="project" value="TreeGrafter"/>
</dbReference>
<keyword evidence="3" id="KW-0732">Signal</keyword>
<evidence type="ECO:0000313" key="9">
    <source>
        <dbReference type="EMBL" id="CAF4677292.1"/>
    </source>
</evidence>
<evidence type="ECO:0000256" key="1">
    <source>
        <dbReference type="ARBA" id="ARBA00004479"/>
    </source>
</evidence>
<dbReference type="GO" id="GO:0017046">
    <property type="term" value="F:peptide hormone binding"/>
    <property type="evidence" value="ECO:0007669"/>
    <property type="project" value="TreeGrafter"/>
</dbReference>
<dbReference type="PANTHER" id="PTHR44755">
    <property type="entry name" value="NATRIURETIC PEPTIDE RECEPTOR 3-RELATED"/>
    <property type="match status" value="1"/>
</dbReference>
<evidence type="ECO:0000313" key="10">
    <source>
        <dbReference type="Proteomes" id="UP000663873"/>
    </source>
</evidence>
<dbReference type="InterPro" id="IPR028082">
    <property type="entry name" value="Peripla_BP_I"/>
</dbReference>
<dbReference type="PRINTS" id="PR00255">
    <property type="entry name" value="NATPEPTIDER"/>
</dbReference>
<dbReference type="InterPro" id="IPR001170">
    <property type="entry name" value="ANPR/GUC"/>
</dbReference>
<dbReference type="InterPro" id="IPR001828">
    <property type="entry name" value="ANF_lig-bd_rcpt"/>
</dbReference>
<evidence type="ECO:0000256" key="5">
    <source>
        <dbReference type="ARBA" id="ARBA00023136"/>
    </source>
</evidence>
<gene>
    <name evidence="9" type="ORF">UJA718_LOCUS35056</name>
</gene>
<evidence type="ECO:0000256" key="3">
    <source>
        <dbReference type="ARBA" id="ARBA00022729"/>
    </source>
</evidence>
<dbReference type="GO" id="GO:0016020">
    <property type="term" value="C:membrane"/>
    <property type="evidence" value="ECO:0007669"/>
    <property type="project" value="UniProtKB-SubCell"/>
</dbReference>
<evidence type="ECO:0000256" key="2">
    <source>
        <dbReference type="ARBA" id="ARBA00022692"/>
    </source>
</evidence>
<keyword evidence="6" id="KW-0675">Receptor</keyword>
<dbReference type="Pfam" id="PF01094">
    <property type="entry name" value="ANF_receptor"/>
    <property type="match status" value="1"/>
</dbReference>
<name>A0A821H3J0_9BILA</name>
<evidence type="ECO:0000256" key="7">
    <source>
        <dbReference type="ARBA" id="ARBA00023180"/>
    </source>
</evidence>
<comment type="caution">
    <text evidence="9">The sequence shown here is derived from an EMBL/GenBank/DDBJ whole genome shotgun (WGS) entry which is preliminary data.</text>
</comment>
<dbReference type="EMBL" id="CAJOBP010032385">
    <property type="protein sequence ID" value="CAF4677292.1"/>
    <property type="molecule type" value="Genomic_DNA"/>
</dbReference>
<comment type="subcellular location">
    <subcellularLocation>
        <location evidence="1">Membrane</location>
        <topology evidence="1">Single-pass type I membrane protein</topology>
    </subcellularLocation>
</comment>
<organism evidence="9 10">
    <name type="scientific">Rotaria socialis</name>
    <dbReference type="NCBI Taxonomy" id="392032"/>
    <lineage>
        <taxon>Eukaryota</taxon>
        <taxon>Metazoa</taxon>
        <taxon>Spiralia</taxon>
        <taxon>Gnathifera</taxon>
        <taxon>Rotifera</taxon>
        <taxon>Eurotatoria</taxon>
        <taxon>Bdelloidea</taxon>
        <taxon>Philodinida</taxon>
        <taxon>Philodinidae</taxon>
        <taxon>Rotaria</taxon>
    </lineage>
</organism>
<dbReference type="InterPro" id="IPR052612">
    <property type="entry name" value="ANP_Clearance_Receptor"/>
</dbReference>
<evidence type="ECO:0000256" key="6">
    <source>
        <dbReference type="ARBA" id="ARBA00023170"/>
    </source>
</evidence>
<keyword evidence="10" id="KW-1185">Reference proteome</keyword>
<keyword evidence="5" id="KW-0472">Membrane</keyword>
<sequence length="298" mass="34278">MEKVKPAIQLASNEVIRRSLLTNQHPFDVRYGNTNSSYITGPLIAIDFYARHQADVFLGPVDGPGLAAVARYSPHWRIPVISPGGGFNYHFDNKREYQLLTRMLHSSKTILHFISRAILPHFNWTSVRIIAERNVVEAQSECYMLMGALCRELGNPNNKGESKDTCSHSIFDVDRKNETKEKLRKTLDEAKIEARILFVCMDSNLFRDFLLMASDLNMINGEYVFVYLDIFRLMRKDMNLISWYKNGSSKAENDKARRAFETVLILAVKRPDTERYQEFSHQVNALRNRTNTSGTSMT</sequence>